<feature type="coiled-coil region" evidence="1">
    <location>
        <begin position="395"/>
        <end position="429"/>
    </location>
</feature>
<feature type="coiled-coil region" evidence="1">
    <location>
        <begin position="781"/>
        <end position="808"/>
    </location>
</feature>
<evidence type="ECO:0000313" key="3">
    <source>
        <dbReference type="Proteomes" id="UP000663720"/>
    </source>
</evidence>
<dbReference type="Gene3D" id="1.25.10.10">
    <property type="entry name" value="Leucine-rich Repeat Variant"/>
    <property type="match status" value="1"/>
</dbReference>
<dbReference type="InterPro" id="IPR007139">
    <property type="entry name" value="DUF349"/>
</dbReference>
<feature type="coiled-coil region" evidence="1">
    <location>
        <begin position="257"/>
        <end position="309"/>
    </location>
</feature>
<gene>
    <name evidence="2" type="ORF">dnl_50030</name>
</gene>
<keyword evidence="3" id="KW-1185">Reference proteome</keyword>
<dbReference type="InterPro" id="IPR011989">
    <property type="entry name" value="ARM-like"/>
</dbReference>
<organism evidence="2 3">
    <name type="scientific">Desulfonema limicola</name>
    <dbReference type="NCBI Taxonomy" id="45656"/>
    <lineage>
        <taxon>Bacteria</taxon>
        <taxon>Pseudomonadati</taxon>
        <taxon>Thermodesulfobacteriota</taxon>
        <taxon>Desulfobacteria</taxon>
        <taxon>Desulfobacterales</taxon>
        <taxon>Desulfococcaceae</taxon>
        <taxon>Desulfonema</taxon>
    </lineage>
</organism>
<name>A0A975BBK3_9BACT</name>
<reference evidence="2" key="1">
    <citation type="journal article" date="2021" name="Microb. Physiol.">
        <title>Proteogenomic Insights into the Physiology of Marine, Sulfate-Reducing, Filamentous Desulfonema limicola and Desulfonema magnum.</title>
        <authorList>
            <person name="Schnaars V."/>
            <person name="Wohlbrand L."/>
            <person name="Scheve S."/>
            <person name="Hinrichs C."/>
            <person name="Reinhardt R."/>
            <person name="Rabus R."/>
        </authorList>
    </citation>
    <scope>NUCLEOTIDE SEQUENCE</scope>
    <source>
        <strain evidence="2">5ac10</strain>
    </source>
</reference>
<dbReference type="RefSeq" id="WP_207688533.1">
    <property type="nucleotide sequence ID" value="NZ_CP061799.1"/>
</dbReference>
<proteinExistence type="predicted"/>
<dbReference type="Pfam" id="PF03993">
    <property type="entry name" value="DUF349"/>
    <property type="match status" value="8"/>
</dbReference>
<accession>A0A975BBK3</accession>
<dbReference type="Proteomes" id="UP000663720">
    <property type="component" value="Chromosome"/>
</dbReference>
<protein>
    <submittedName>
        <fullName evidence="2">DUF349</fullName>
    </submittedName>
</protein>
<dbReference type="KEGG" id="dli:dnl_50030"/>
<keyword evidence="1" id="KW-0175">Coiled coil</keyword>
<dbReference type="EMBL" id="CP061799">
    <property type="protein sequence ID" value="QTA82624.1"/>
    <property type="molecule type" value="Genomic_DNA"/>
</dbReference>
<dbReference type="AlphaFoldDB" id="A0A975BBK3"/>
<sequence>MGIADFIRPKWKHSNPEIRLKAVKEMDISSTDRLENIAANDPDSQVRIEAIQKISSEKVLLDLHDRAFGQSDSPVAEAAKNRLNTIYYHNILQTSDTGIQTACIDKINDEKVLASLACEIEDIDVRTLAAKKIYNPDLLCQITENNCGLKTGTAIVDKLSEIEHLTRIAQNASNKKVKKHAQNKLDAIYEERNRPAPEDIKNAEIKEICEQIANINKSEISFETEKLLSEIDAKWEALSPDSSHELSTCFKKARLEIEEKLKHLHKAEQIKENLESICSMAESLSTNISDNTEKNIDELEKSWAEQEKDLILETVRTDLQQRFDNACKNFLQKREKHIQETAAFQEKIEHLKSLCTQASDLAEKPDPALDLQETDKKINLLKEQWHKSFFDHFETRQLQENFEKALDAVKENQENFEKTRKQEQAAQEKQLVKLCETAESAVNEEERLGLEQKIRAVQQEWKETGDLVPEIKEALFPRFRDACDNFFIKQREYWEYLEWERWANLNQKEELCKIIELLAQTDKIQGTAKITREAQSRWKEIGPVSKDKSEAVWNRFSLACDKVFQRCLDYKKELYNQLSNILESCKQDQDNINWTQTSETIKEIQSEWNAVGTLPLALEKDLRQNFQELCNIFFEDRREFYQQRDEERLDNLKIKTKLCEKAESMSFSEDWNTTASKYKNIQRQWKETGPVPKNEGDELWQRFRTACNTFFDRMKAGEPENLRLKQELCNKVEELLKDHIEDTDMEKISRELIELQKQWKEIGPVPIEDADFIWQRFHKPCDEFFEKRKEYIKQLESQQEQNKVLKEDLIARAEILSESKEWKETGEELKEIQKTWKEIGPCSHKTEQELWIQFRKACDHFFTSRKNFFDKLDNERMENLKNKETLCLSLEALARLVIPERTLDTVNAVPSAEQLSIALDYKNEIIVPGNNKATWDRAMQKVKEIQKKWKEIGPVPSEQDENLWKRFRSAGDIFFKTGPDHENPDHENLEKG</sequence>
<evidence type="ECO:0000313" key="2">
    <source>
        <dbReference type="EMBL" id="QTA82624.1"/>
    </source>
</evidence>
<evidence type="ECO:0000256" key="1">
    <source>
        <dbReference type="SAM" id="Coils"/>
    </source>
</evidence>